<protein>
    <submittedName>
        <fullName evidence="3">Kinase-like protein</fullName>
    </submittedName>
</protein>
<feature type="compositionally biased region" description="Basic and acidic residues" evidence="1">
    <location>
        <begin position="48"/>
        <end position="58"/>
    </location>
</feature>
<dbReference type="EMBL" id="ML996245">
    <property type="protein sequence ID" value="KAF2729436.1"/>
    <property type="molecule type" value="Genomic_DNA"/>
</dbReference>
<name>A0A9P4UXW7_9PLEO</name>
<evidence type="ECO:0000313" key="3">
    <source>
        <dbReference type="EMBL" id="KAF2729436.1"/>
    </source>
</evidence>
<dbReference type="InterPro" id="IPR000719">
    <property type="entry name" value="Prot_kinase_dom"/>
</dbReference>
<dbReference type="SUPFAM" id="SSF56112">
    <property type="entry name" value="Protein kinase-like (PK-like)"/>
    <property type="match status" value="1"/>
</dbReference>
<dbReference type="PROSITE" id="PS50011">
    <property type="entry name" value="PROTEIN_KINASE_DOM"/>
    <property type="match status" value="1"/>
</dbReference>
<dbReference type="PANTHER" id="PTHR44167:SF24">
    <property type="entry name" value="SERINE_THREONINE-PROTEIN KINASE CHK2"/>
    <property type="match status" value="1"/>
</dbReference>
<reference evidence="3" key="1">
    <citation type="journal article" date="2020" name="Stud. Mycol.">
        <title>101 Dothideomycetes genomes: a test case for predicting lifestyles and emergence of pathogens.</title>
        <authorList>
            <person name="Haridas S."/>
            <person name="Albert R."/>
            <person name="Binder M."/>
            <person name="Bloem J."/>
            <person name="Labutti K."/>
            <person name="Salamov A."/>
            <person name="Andreopoulos B."/>
            <person name="Baker S."/>
            <person name="Barry K."/>
            <person name="Bills G."/>
            <person name="Bluhm B."/>
            <person name="Cannon C."/>
            <person name="Castanera R."/>
            <person name="Culley D."/>
            <person name="Daum C."/>
            <person name="Ezra D."/>
            <person name="Gonzalez J."/>
            <person name="Henrissat B."/>
            <person name="Kuo A."/>
            <person name="Liang C."/>
            <person name="Lipzen A."/>
            <person name="Lutzoni F."/>
            <person name="Magnuson J."/>
            <person name="Mondo S."/>
            <person name="Nolan M."/>
            <person name="Ohm R."/>
            <person name="Pangilinan J."/>
            <person name="Park H.-J."/>
            <person name="Ramirez L."/>
            <person name="Alfaro M."/>
            <person name="Sun H."/>
            <person name="Tritt A."/>
            <person name="Yoshinaga Y."/>
            <person name="Zwiers L.-H."/>
            <person name="Turgeon B."/>
            <person name="Goodwin S."/>
            <person name="Spatafora J."/>
            <person name="Crous P."/>
            <person name="Grigoriev I."/>
        </authorList>
    </citation>
    <scope>NUCLEOTIDE SEQUENCE</scope>
    <source>
        <strain evidence="3">CBS 125425</strain>
    </source>
</reference>
<dbReference type="GO" id="GO:0005737">
    <property type="term" value="C:cytoplasm"/>
    <property type="evidence" value="ECO:0007669"/>
    <property type="project" value="TreeGrafter"/>
</dbReference>
<evidence type="ECO:0000259" key="2">
    <source>
        <dbReference type="PROSITE" id="PS50011"/>
    </source>
</evidence>
<dbReference type="InterPro" id="IPR008271">
    <property type="entry name" value="Ser/Thr_kinase_AS"/>
</dbReference>
<keyword evidence="3" id="KW-0418">Kinase</keyword>
<proteinExistence type="predicted"/>
<dbReference type="OrthoDB" id="4062651at2759"/>
<dbReference type="GO" id="GO:0005634">
    <property type="term" value="C:nucleus"/>
    <property type="evidence" value="ECO:0007669"/>
    <property type="project" value="TreeGrafter"/>
</dbReference>
<dbReference type="SMART" id="SM00220">
    <property type="entry name" value="S_TKc"/>
    <property type="match status" value="1"/>
</dbReference>
<dbReference type="PANTHER" id="PTHR44167">
    <property type="entry name" value="OVARIAN-SPECIFIC SERINE/THREONINE-PROTEIN KINASE LOK-RELATED"/>
    <property type="match status" value="1"/>
</dbReference>
<keyword evidence="3" id="KW-0808">Transferase</keyword>
<dbReference type="CDD" id="cd00180">
    <property type="entry name" value="PKc"/>
    <property type="match status" value="1"/>
</dbReference>
<dbReference type="Pfam" id="PF00069">
    <property type="entry name" value="Pkinase"/>
    <property type="match status" value="1"/>
</dbReference>
<sequence length="579" mass="66196">MAYRNNRRSFVVDSTIFSDVSPVEDLREPVVPTSPDGSQPEEEIGQSKGEEEKEKYAEVDNEATHGVQENETRPLQSQRLTTISEQENGLSGSTSAYWATSRRQGGTNKRASKASTTLSWHTAISNRSLDRALSMASFHTARSSLSENISSVKKDRPRNKWMEAIDNPWMRAIAGIVDRPSLEHDWSGKGQHVEFADEKKIPLKVEGVLGFGTALVESVRCRRVRLARKTMFCSVRLRKEDAVKEVAHLQRLQHTHVIRVVGTYVCGRKMSILLYPVAEYTLDTYMDEMRNIPTEELGEMRKLWGMRGSFETFFSCLTTAIAFIHENLIKHMDIKPKNILVKKRPTESINPLEWRYHVIVADFGISRSYGSAMESYTESPTSFTRAYAAPEVVDQGPRDFSADIFSLGCVFVEMLATLESIGEGYHILYSQVEDDQKEAIRGRIMFSDQWLHEHIPVVDREDVTPPEQLASISSWERLSWLRKMNSDYDTSYQANANSIVAWLASSFEKEPTRQIELSEYDCTRIQQFETFTALVCNMLNFNTQVRPTSLALKIFLYREYTWLGCHCNPKPDPYEVIKD</sequence>
<dbReference type="GO" id="GO:0004674">
    <property type="term" value="F:protein serine/threonine kinase activity"/>
    <property type="evidence" value="ECO:0007669"/>
    <property type="project" value="TreeGrafter"/>
</dbReference>
<dbReference type="GO" id="GO:0005524">
    <property type="term" value="F:ATP binding"/>
    <property type="evidence" value="ECO:0007669"/>
    <property type="project" value="InterPro"/>
</dbReference>
<accession>A0A9P4UXW7</accession>
<keyword evidence="4" id="KW-1185">Reference proteome</keyword>
<dbReference type="GO" id="GO:0044773">
    <property type="term" value="P:mitotic DNA damage checkpoint signaling"/>
    <property type="evidence" value="ECO:0007669"/>
    <property type="project" value="TreeGrafter"/>
</dbReference>
<evidence type="ECO:0000313" key="4">
    <source>
        <dbReference type="Proteomes" id="UP000799444"/>
    </source>
</evidence>
<evidence type="ECO:0000256" key="1">
    <source>
        <dbReference type="SAM" id="MobiDB-lite"/>
    </source>
</evidence>
<feature type="region of interest" description="Disordered" evidence="1">
    <location>
        <begin position="15"/>
        <end position="114"/>
    </location>
</feature>
<dbReference type="AlphaFoldDB" id="A0A9P4UXW7"/>
<dbReference type="Proteomes" id="UP000799444">
    <property type="component" value="Unassembled WGS sequence"/>
</dbReference>
<dbReference type="Gene3D" id="1.10.510.10">
    <property type="entry name" value="Transferase(Phosphotransferase) domain 1"/>
    <property type="match status" value="1"/>
</dbReference>
<feature type="domain" description="Protein kinase" evidence="2">
    <location>
        <begin position="200"/>
        <end position="563"/>
    </location>
</feature>
<dbReference type="InterPro" id="IPR011009">
    <property type="entry name" value="Kinase-like_dom_sf"/>
</dbReference>
<organism evidence="3 4">
    <name type="scientific">Polyplosphaeria fusca</name>
    <dbReference type="NCBI Taxonomy" id="682080"/>
    <lineage>
        <taxon>Eukaryota</taxon>
        <taxon>Fungi</taxon>
        <taxon>Dikarya</taxon>
        <taxon>Ascomycota</taxon>
        <taxon>Pezizomycotina</taxon>
        <taxon>Dothideomycetes</taxon>
        <taxon>Pleosporomycetidae</taxon>
        <taxon>Pleosporales</taxon>
        <taxon>Tetraplosphaeriaceae</taxon>
        <taxon>Polyplosphaeria</taxon>
    </lineage>
</organism>
<feature type="compositionally biased region" description="Polar residues" evidence="1">
    <location>
        <begin position="67"/>
        <end position="114"/>
    </location>
</feature>
<comment type="caution">
    <text evidence="3">The sequence shown here is derived from an EMBL/GenBank/DDBJ whole genome shotgun (WGS) entry which is preliminary data.</text>
</comment>
<dbReference type="PROSITE" id="PS00108">
    <property type="entry name" value="PROTEIN_KINASE_ST"/>
    <property type="match status" value="1"/>
</dbReference>
<gene>
    <name evidence="3" type="ORF">EJ04DRAFT_580637</name>
</gene>